<comment type="caution">
    <text evidence="3">The sequence shown here is derived from an EMBL/GenBank/DDBJ whole genome shotgun (WGS) entry which is preliminary data.</text>
</comment>
<protein>
    <submittedName>
        <fullName evidence="3">Group 1 glycosyl transferase</fullName>
    </submittedName>
</protein>
<feature type="domain" description="Glycosyl transferase family 1" evidence="1">
    <location>
        <begin position="236"/>
        <end position="370"/>
    </location>
</feature>
<dbReference type="SUPFAM" id="SSF53756">
    <property type="entry name" value="UDP-Glycosyltransferase/glycogen phosphorylase"/>
    <property type="match status" value="1"/>
</dbReference>
<dbReference type="InterPro" id="IPR001296">
    <property type="entry name" value="Glyco_trans_1"/>
</dbReference>
<name>A0A0G1N101_9BACT</name>
<dbReference type="PANTHER" id="PTHR45947:SF13">
    <property type="entry name" value="TRANSFERASE"/>
    <property type="match status" value="1"/>
</dbReference>
<dbReference type="InterPro" id="IPR050194">
    <property type="entry name" value="Glycosyltransferase_grp1"/>
</dbReference>
<dbReference type="GO" id="GO:0016757">
    <property type="term" value="F:glycosyltransferase activity"/>
    <property type="evidence" value="ECO:0007669"/>
    <property type="project" value="InterPro"/>
</dbReference>
<feature type="domain" description="Glycosyltransferase subfamily 4-like N-terminal" evidence="2">
    <location>
        <begin position="14"/>
        <end position="221"/>
    </location>
</feature>
<gene>
    <name evidence="3" type="ORF">UX20_C0005G0002</name>
</gene>
<evidence type="ECO:0000313" key="4">
    <source>
        <dbReference type="Proteomes" id="UP000034911"/>
    </source>
</evidence>
<dbReference type="Pfam" id="PF00534">
    <property type="entry name" value="Glycos_transf_1"/>
    <property type="match status" value="1"/>
</dbReference>
<dbReference type="Pfam" id="PF13439">
    <property type="entry name" value="Glyco_transf_4"/>
    <property type="match status" value="1"/>
</dbReference>
<dbReference type="EMBL" id="LCLH01000005">
    <property type="protein sequence ID" value="KKU14154.1"/>
    <property type="molecule type" value="Genomic_DNA"/>
</dbReference>
<proteinExistence type="predicted"/>
<dbReference type="CDD" id="cd03801">
    <property type="entry name" value="GT4_PimA-like"/>
    <property type="match status" value="1"/>
</dbReference>
<dbReference type="AlphaFoldDB" id="A0A0G1N101"/>
<dbReference type="Gene3D" id="3.40.50.2000">
    <property type="entry name" value="Glycogen Phosphorylase B"/>
    <property type="match status" value="2"/>
</dbReference>
<keyword evidence="3" id="KW-0808">Transferase</keyword>
<evidence type="ECO:0000313" key="3">
    <source>
        <dbReference type="EMBL" id="KKU14154.1"/>
    </source>
</evidence>
<evidence type="ECO:0000259" key="2">
    <source>
        <dbReference type="Pfam" id="PF13439"/>
    </source>
</evidence>
<organism evidence="3 4">
    <name type="scientific">Candidatus Magasanikbacteria bacterium GW2011_GWC2_45_8</name>
    <dbReference type="NCBI Taxonomy" id="1619050"/>
    <lineage>
        <taxon>Bacteria</taxon>
        <taxon>Candidatus Magasanikiibacteriota</taxon>
    </lineage>
</organism>
<accession>A0A0G1N101</accession>
<dbReference type="Proteomes" id="UP000034911">
    <property type="component" value="Unassembled WGS sequence"/>
</dbReference>
<evidence type="ECO:0000259" key="1">
    <source>
        <dbReference type="Pfam" id="PF00534"/>
    </source>
</evidence>
<reference evidence="3 4" key="1">
    <citation type="journal article" date="2015" name="Nature">
        <title>rRNA introns, odd ribosomes, and small enigmatic genomes across a large radiation of phyla.</title>
        <authorList>
            <person name="Brown C.T."/>
            <person name="Hug L.A."/>
            <person name="Thomas B.C."/>
            <person name="Sharon I."/>
            <person name="Castelle C.J."/>
            <person name="Singh A."/>
            <person name="Wilkins M.J."/>
            <person name="Williams K.H."/>
            <person name="Banfield J.F."/>
        </authorList>
    </citation>
    <scope>NUCLEOTIDE SEQUENCE [LARGE SCALE GENOMIC DNA]</scope>
</reference>
<dbReference type="PANTHER" id="PTHR45947">
    <property type="entry name" value="SULFOQUINOVOSYL TRANSFERASE SQD2"/>
    <property type="match status" value="1"/>
</dbReference>
<sequence length="421" mass="47937">MRILQVNKFFYSRGGAETHFFDVIDLLTAHGHEVVPWSMKDPANAASDYEKYFIDPIDFQKRESWAREFKKVGHLLYSTEAAQKLDRFLTDVKIDIAHLHNVYHHFSPSIFAVFKKHRVPVVMTLHDYKLVSPNYRLFNRHGVCLCSRHHRYYEAVFKRCVDDSLPKSMVAALELSFHKLFQFYEKGVARFIAPSEFMRTLMIEWGEPAEKFVTLNNFLNPAWYASASLPAPLPRTGGYLLYMGRLSHEKGILSLISAVRPLTQVSLKIIGAGPLEDSIRTQIKNTPHIELMGHKEGAELARIVEGTRAVVIPSEWFENYPMSLIEAFAKGKPVIASAIGGIPEIVQEGVNGWMFPPGNARALRAIIERVWGYEDRVLQTAGRAAQAYVRGHNNPEVYYEKLMKVYDTALGKNFEGYASPT</sequence>
<dbReference type="InterPro" id="IPR028098">
    <property type="entry name" value="Glyco_trans_4-like_N"/>
</dbReference>
<dbReference type="STRING" id="1619050.UX20_C0005G0002"/>